<evidence type="ECO:0000313" key="2">
    <source>
        <dbReference type="Proteomes" id="UP000075884"/>
    </source>
</evidence>
<reference evidence="1" key="2">
    <citation type="submission" date="2020-05" db="UniProtKB">
        <authorList>
            <consortium name="EnsemblMetazoa"/>
        </authorList>
    </citation>
    <scope>IDENTIFICATION</scope>
    <source>
        <strain evidence="1">WRAIR2</strain>
    </source>
</reference>
<accession>A0A182NYW9</accession>
<sequence>MRFPQPAQSLAKPVAATRFGVDETADGIVVGGALGVTVVCPMVADTLPEWTVRFGCTLIVWSLIDSTGRRSSNLYFY</sequence>
<dbReference type="AlphaFoldDB" id="A0A182NYW9"/>
<evidence type="ECO:0000313" key="1">
    <source>
        <dbReference type="EnsemblMetazoa" id="ADIR015008-PA"/>
    </source>
</evidence>
<name>A0A182NYW9_9DIPT</name>
<keyword evidence="2" id="KW-1185">Reference proteome</keyword>
<reference evidence="2" key="1">
    <citation type="submission" date="2013-03" db="EMBL/GenBank/DDBJ databases">
        <title>The Genome Sequence of Anopheles dirus WRAIR2.</title>
        <authorList>
            <consortium name="The Broad Institute Genomics Platform"/>
            <person name="Neafsey D.E."/>
            <person name="Walton C."/>
            <person name="Walker B."/>
            <person name="Young S.K."/>
            <person name="Zeng Q."/>
            <person name="Gargeya S."/>
            <person name="Fitzgerald M."/>
            <person name="Haas B."/>
            <person name="Abouelleil A."/>
            <person name="Allen A.W."/>
            <person name="Alvarado L."/>
            <person name="Arachchi H.M."/>
            <person name="Berlin A.M."/>
            <person name="Chapman S.B."/>
            <person name="Gainer-Dewar J."/>
            <person name="Goldberg J."/>
            <person name="Griggs A."/>
            <person name="Gujja S."/>
            <person name="Hansen M."/>
            <person name="Howarth C."/>
            <person name="Imamovic A."/>
            <person name="Ireland A."/>
            <person name="Larimer J."/>
            <person name="McCowan C."/>
            <person name="Murphy C."/>
            <person name="Pearson M."/>
            <person name="Poon T.W."/>
            <person name="Priest M."/>
            <person name="Roberts A."/>
            <person name="Saif S."/>
            <person name="Shea T."/>
            <person name="Sisk P."/>
            <person name="Sykes S."/>
            <person name="Wortman J."/>
            <person name="Nusbaum C."/>
            <person name="Birren B."/>
        </authorList>
    </citation>
    <scope>NUCLEOTIDE SEQUENCE [LARGE SCALE GENOMIC DNA]</scope>
    <source>
        <strain evidence="2">WRAIR2</strain>
    </source>
</reference>
<dbReference type="VEuPathDB" id="VectorBase:ADIR015008"/>
<dbReference type="EnsemblMetazoa" id="ADIR015008-RA">
    <property type="protein sequence ID" value="ADIR015008-PA"/>
    <property type="gene ID" value="ADIR015008"/>
</dbReference>
<dbReference type="Proteomes" id="UP000075884">
    <property type="component" value="Unassembled WGS sequence"/>
</dbReference>
<protein>
    <submittedName>
        <fullName evidence="1">Uncharacterized protein</fullName>
    </submittedName>
</protein>
<proteinExistence type="predicted"/>
<organism evidence="1 2">
    <name type="scientific">Anopheles dirus</name>
    <dbReference type="NCBI Taxonomy" id="7168"/>
    <lineage>
        <taxon>Eukaryota</taxon>
        <taxon>Metazoa</taxon>
        <taxon>Ecdysozoa</taxon>
        <taxon>Arthropoda</taxon>
        <taxon>Hexapoda</taxon>
        <taxon>Insecta</taxon>
        <taxon>Pterygota</taxon>
        <taxon>Neoptera</taxon>
        <taxon>Endopterygota</taxon>
        <taxon>Diptera</taxon>
        <taxon>Nematocera</taxon>
        <taxon>Culicoidea</taxon>
        <taxon>Culicidae</taxon>
        <taxon>Anophelinae</taxon>
        <taxon>Anopheles</taxon>
    </lineage>
</organism>